<evidence type="ECO:0000313" key="3">
    <source>
        <dbReference type="Proteomes" id="UP000257109"/>
    </source>
</evidence>
<dbReference type="EMBL" id="QJKJ01008393">
    <property type="protein sequence ID" value="RDX79916.1"/>
    <property type="molecule type" value="Genomic_DNA"/>
</dbReference>
<dbReference type="PANTHER" id="PTHR33223:SF11">
    <property type="entry name" value="ELEMENT PROTEIN, PUTATIVE-RELATED"/>
    <property type="match status" value="1"/>
</dbReference>
<dbReference type="Proteomes" id="UP000257109">
    <property type="component" value="Unassembled WGS sequence"/>
</dbReference>
<feature type="non-terminal residue" evidence="2">
    <location>
        <position position="1"/>
    </location>
</feature>
<proteinExistence type="predicted"/>
<evidence type="ECO:0000313" key="2">
    <source>
        <dbReference type="EMBL" id="RDX79916.1"/>
    </source>
</evidence>
<protein>
    <recommendedName>
        <fullName evidence="1">Retrotransposon gag domain-containing protein</fullName>
    </recommendedName>
</protein>
<dbReference type="PANTHER" id="PTHR33223">
    <property type="entry name" value="CCHC-TYPE DOMAIN-CONTAINING PROTEIN"/>
    <property type="match status" value="1"/>
</dbReference>
<dbReference type="AlphaFoldDB" id="A0A371FNM0"/>
<reference evidence="2" key="1">
    <citation type="submission" date="2018-05" db="EMBL/GenBank/DDBJ databases">
        <title>Draft genome of Mucuna pruriens seed.</title>
        <authorList>
            <person name="Nnadi N.E."/>
            <person name="Vos R."/>
            <person name="Hasami M.H."/>
            <person name="Devisetty U.K."/>
            <person name="Aguiy J.C."/>
        </authorList>
    </citation>
    <scope>NUCLEOTIDE SEQUENCE [LARGE SCALE GENOMIC DNA]</scope>
    <source>
        <strain evidence="2">JCA_2017</strain>
    </source>
</reference>
<keyword evidence="3" id="KW-1185">Reference proteome</keyword>
<name>A0A371FNM0_MUCPR</name>
<dbReference type="Pfam" id="PF03732">
    <property type="entry name" value="Retrotrans_gag"/>
    <property type="match status" value="1"/>
</dbReference>
<sequence length="134" mass="15477">MDDLRSDQQHLCHPPVGTNNFELKPTLINIVQNSGEFRGQSTKELVAHLKKFLHFANTLKINNGVPTNTIRLRLFPFSLADSTLEWLTTFPDGAIIMWNECTHKFLINYFPPSKSNKLKEDIMNFSQFEQEPLD</sequence>
<organism evidence="2 3">
    <name type="scientific">Mucuna pruriens</name>
    <name type="common">Velvet bean</name>
    <name type="synonym">Dolichos pruriens</name>
    <dbReference type="NCBI Taxonomy" id="157652"/>
    <lineage>
        <taxon>Eukaryota</taxon>
        <taxon>Viridiplantae</taxon>
        <taxon>Streptophyta</taxon>
        <taxon>Embryophyta</taxon>
        <taxon>Tracheophyta</taxon>
        <taxon>Spermatophyta</taxon>
        <taxon>Magnoliopsida</taxon>
        <taxon>eudicotyledons</taxon>
        <taxon>Gunneridae</taxon>
        <taxon>Pentapetalae</taxon>
        <taxon>rosids</taxon>
        <taxon>fabids</taxon>
        <taxon>Fabales</taxon>
        <taxon>Fabaceae</taxon>
        <taxon>Papilionoideae</taxon>
        <taxon>50 kb inversion clade</taxon>
        <taxon>NPAAA clade</taxon>
        <taxon>indigoferoid/millettioid clade</taxon>
        <taxon>Phaseoleae</taxon>
        <taxon>Mucuna</taxon>
    </lineage>
</organism>
<comment type="caution">
    <text evidence="2">The sequence shown here is derived from an EMBL/GenBank/DDBJ whole genome shotgun (WGS) entry which is preliminary data.</text>
</comment>
<accession>A0A371FNM0</accession>
<dbReference type="InterPro" id="IPR005162">
    <property type="entry name" value="Retrotrans_gag_dom"/>
</dbReference>
<dbReference type="OrthoDB" id="1417698at2759"/>
<feature type="domain" description="Retrotransposon gag" evidence="1">
    <location>
        <begin position="73"/>
        <end position="133"/>
    </location>
</feature>
<gene>
    <name evidence="2" type="ORF">CR513_39600</name>
</gene>
<evidence type="ECO:0000259" key="1">
    <source>
        <dbReference type="Pfam" id="PF03732"/>
    </source>
</evidence>